<dbReference type="OrthoDB" id="166018at2759"/>
<accession>A0A1X6PG21</accession>
<evidence type="ECO:0000313" key="3">
    <source>
        <dbReference type="Proteomes" id="UP000218209"/>
    </source>
</evidence>
<dbReference type="PANTHER" id="PTHR38899:SF1">
    <property type="entry name" value="PROTEIN KINASE"/>
    <property type="match status" value="1"/>
</dbReference>
<organism evidence="2 3">
    <name type="scientific">Porphyra umbilicalis</name>
    <name type="common">Purple laver</name>
    <name type="synonym">Red alga</name>
    <dbReference type="NCBI Taxonomy" id="2786"/>
    <lineage>
        <taxon>Eukaryota</taxon>
        <taxon>Rhodophyta</taxon>
        <taxon>Bangiophyceae</taxon>
        <taxon>Bangiales</taxon>
        <taxon>Bangiaceae</taxon>
        <taxon>Porphyra</taxon>
    </lineage>
</organism>
<feature type="compositionally biased region" description="Basic residues" evidence="1">
    <location>
        <begin position="37"/>
        <end position="50"/>
    </location>
</feature>
<feature type="region of interest" description="Disordered" evidence="1">
    <location>
        <begin position="25"/>
        <end position="78"/>
    </location>
</feature>
<dbReference type="PANTHER" id="PTHR38899">
    <property type="entry name" value="DOMAIN OOKINETE PROTEIN, PUTATIVE-RELATED"/>
    <property type="match status" value="1"/>
</dbReference>
<keyword evidence="3" id="KW-1185">Reference proteome</keyword>
<feature type="compositionally biased region" description="Low complexity" evidence="1">
    <location>
        <begin position="25"/>
        <end position="36"/>
    </location>
</feature>
<dbReference type="Proteomes" id="UP000218209">
    <property type="component" value="Unassembled WGS sequence"/>
</dbReference>
<proteinExistence type="predicted"/>
<evidence type="ECO:0000313" key="2">
    <source>
        <dbReference type="EMBL" id="OSX79804.1"/>
    </source>
</evidence>
<protein>
    <submittedName>
        <fullName evidence="2">Uncharacterized protein</fullName>
    </submittedName>
</protein>
<reference evidence="2 3" key="1">
    <citation type="submission" date="2017-03" db="EMBL/GenBank/DDBJ databases">
        <title>WGS assembly of Porphyra umbilicalis.</title>
        <authorList>
            <person name="Brawley S.H."/>
            <person name="Blouin N.A."/>
            <person name="Ficko-Blean E."/>
            <person name="Wheeler G.L."/>
            <person name="Lohr M."/>
            <person name="Goodson H.V."/>
            <person name="Jenkins J.W."/>
            <person name="Blaby-Haas C.E."/>
            <person name="Helliwell K.E."/>
            <person name="Chan C."/>
            <person name="Marriage T."/>
            <person name="Bhattacharya D."/>
            <person name="Klein A.S."/>
            <person name="Badis Y."/>
            <person name="Brodie J."/>
            <person name="Cao Y."/>
            <person name="Collen J."/>
            <person name="Dittami S.M."/>
            <person name="Gachon C.M."/>
            <person name="Green B.R."/>
            <person name="Karpowicz S."/>
            <person name="Kim J.W."/>
            <person name="Kudahl U."/>
            <person name="Lin S."/>
            <person name="Michel G."/>
            <person name="Mittag M."/>
            <person name="Olson B.J."/>
            <person name="Pangilinan J."/>
            <person name="Peng Y."/>
            <person name="Qiu H."/>
            <person name="Shu S."/>
            <person name="Singer J.T."/>
            <person name="Smith A.G."/>
            <person name="Sprecher B.N."/>
            <person name="Wagner V."/>
            <person name="Wang W."/>
            <person name="Wang Z.-Y."/>
            <person name="Yan J."/>
            <person name="Yarish C."/>
            <person name="Zoeuner-Riek S."/>
            <person name="Zhuang Y."/>
            <person name="Zou Y."/>
            <person name="Lindquist E.A."/>
            <person name="Grimwood J."/>
            <person name="Barry K."/>
            <person name="Rokhsar D.S."/>
            <person name="Schmutz J."/>
            <person name="Stiller J.W."/>
            <person name="Grossman A.R."/>
            <person name="Prochnik S.E."/>
        </authorList>
    </citation>
    <scope>NUCLEOTIDE SEQUENCE [LARGE SCALE GENOMIC DNA]</scope>
    <source>
        <strain evidence="2">4086291</strain>
    </source>
</reference>
<dbReference type="AlphaFoldDB" id="A0A1X6PG21"/>
<evidence type="ECO:0000256" key="1">
    <source>
        <dbReference type="SAM" id="MobiDB-lite"/>
    </source>
</evidence>
<dbReference type="EMBL" id="KV918786">
    <property type="protein sequence ID" value="OSX79804.1"/>
    <property type="molecule type" value="Genomic_DNA"/>
</dbReference>
<gene>
    <name evidence="2" type="ORF">BU14_0071s0058</name>
</gene>
<sequence length="507" mass="52892">MCSHDKTAVEAAAAAMAAAAAVVAAAAAPPTAASAPRRPKSVSSPRRRAPSARLNALRAECGEEAAQGSDTKEGGVADPMVEERGSAMDAEKPQHPPSPASLLDVAELDEDLDEDLSEDSFGDTYGDLCSVGRGEPRRAGGIVNAVDAVVDGVVDGVLGLASHAYAPPAPLCLDLEFRAGEDDLEGGPAAYDVGTQGLPDDASSLSTDDGPCGGAGADAMPLLGTGDSDTDTDMFVDEAFLMGDDDEGVCPPGSVEHCDDEYKVDSASSTGTVVTEALSESSTDSDLSSDDSSCSFLGSSLCLVDHDDTLLATTAVGEMGLHIDGADGDAEQVEVPAEVAASLAQLDELSEALILEALRHGPVRIVTNAEAGWVELSSARFLPRTAALLRQRNVRVISARTTYEARFPNMPTAWKVAAFADEIARTFPDARDRPDDAKLNVLVFGDSMSERHAAHAVARQLPRTRVKTVKFVERPDVATLQRQLAHVTAVYGDLFVHDGSFDINTVC</sequence>
<name>A0A1X6PG21_PORUM</name>